<dbReference type="RefSeq" id="WP_337314242.1">
    <property type="nucleotide sequence ID" value="NZ_JAEKNS010000156.1"/>
</dbReference>
<dbReference type="PANTHER" id="PTHR12526">
    <property type="entry name" value="GLYCOSYLTRANSFERASE"/>
    <property type="match status" value="1"/>
</dbReference>
<gene>
    <name evidence="2" type="ORF">JF886_15905</name>
</gene>
<organism evidence="2 3">
    <name type="scientific">Candidatus Aeolococcus gillhamiae</name>
    <dbReference type="NCBI Taxonomy" id="3127015"/>
    <lineage>
        <taxon>Bacteria</taxon>
        <taxon>Bacillati</taxon>
        <taxon>Candidatus Dormiibacterota</taxon>
        <taxon>Candidatus Dormibacteria</taxon>
        <taxon>Candidatus Aeolococcales</taxon>
        <taxon>Candidatus Aeolococcaceae</taxon>
        <taxon>Candidatus Aeolococcus</taxon>
    </lineage>
</organism>
<evidence type="ECO:0000313" key="2">
    <source>
        <dbReference type="EMBL" id="MBJ7596313.1"/>
    </source>
</evidence>
<dbReference type="SUPFAM" id="SSF53756">
    <property type="entry name" value="UDP-Glycosyltransferase/glycogen phosphorylase"/>
    <property type="match status" value="1"/>
</dbReference>
<accession>A0A934N6W4</accession>
<name>A0A934N6W4_9BACT</name>
<evidence type="ECO:0000259" key="1">
    <source>
        <dbReference type="Pfam" id="PF13579"/>
    </source>
</evidence>
<comment type="caution">
    <text evidence="2">The sequence shown here is derived from an EMBL/GenBank/DDBJ whole genome shotgun (WGS) entry which is preliminary data.</text>
</comment>
<evidence type="ECO:0000313" key="3">
    <source>
        <dbReference type="Proteomes" id="UP000606991"/>
    </source>
</evidence>
<protein>
    <submittedName>
        <fullName evidence="2">Glycosyltransferase</fullName>
    </submittedName>
</protein>
<dbReference type="AlphaFoldDB" id="A0A934N6W4"/>
<dbReference type="GO" id="GO:0016757">
    <property type="term" value="F:glycosyltransferase activity"/>
    <property type="evidence" value="ECO:0007669"/>
    <property type="project" value="TreeGrafter"/>
</dbReference>
<reference evidence="2 3" key="1">
    <citation type="submission" date="2020-10" db="EMBL/GenBank/DDBJ databases">
        <title>Ca. Dormibacterota MAGs.</title>
        <authorList>
            <person name="Montgomery K."/>
        </authorList>
    </citation>
    <scope>NUCLEOTIDE SEQUENCE [LARGE SCALE GENOMIC DNA]</scope>
    <source>
        <strain evidence="2">SC8812_S17_18</strain>
    </source>
</reference>
<sequence>MVNDVAGVALVELDILRGDGLEVDYLQLPWLGASWRRPFKLLIMPLRLAAYLPVIMRLRRGRYDLAHVHFVSQGFVSLLAGLPLVLHAHGSDLHQNFNRALMRWMGHWTLHRAKAVLYVTPNLASYISPWTSRARLLGNPVPIPERYTVPDSIKRALIFARLEPIKGVQLIFDGIEEIAQECELTAIYWGPWAEEYKHRYGHAVEFIDRVPHSAVPDVLERFDVVIGQMRQGILSLSELEAMASGRPLLTNLDQTLYADDPPPVVPVATAADIVAALRSLREDAARVKSLAELGRGWVRRNHGFAAHREGLLAAYQDVLGTTSLLGSTSGRATGLGQARSESEDIT</sequence>
<proteinExistence type="predicted"/>
<dbReference type="Proteomes" id="UP000606991">
    <property type="component" value="Unassembled WGS sequence"/>
</dbReference>
<dbReference type="InterPro" id="IPR028098">
    <property type="entry name" value="Glyco_trans_4-like_N"/>
</dbReference>
<dbReference type="EMBL" id="JAEKNS010000156">
    <property type="protein sequence ID" value="MBJ7596313.1"/>
    <property type="molecule type" value="Genomic_DNA"/>
</dbReference>
<dbReference type="Pfam" id="PF13579">
    <property type="entry name" value="Glyco_trans_4_4"/>
    <property type="match status" value="1"/>
</dbReference>
<dbReference type="PANTHER" id="PTHR12526:SF636">
    <property type="entry name" value="BLL3647 PROTEIN"/>
    <property type="match status" value="1"/>
</dbReference>
<dbReference type="Pfam" id="PF13692">
    <property type="entry name" value="Glyco_trans_1_4"/>
    <property type="match status" value="1"/>
</dbReference>
<feature type="domain" description="Glycosyltransferase subfamily 4-like N-terminal" evidence="1">
    <location>
        <begin position="16"/>
        <end position="132"/>
    </location>
</feature>
<dbReference type="Gene3D" id="3.40.50.2000">
    <property type="entry name" value="Glycogen Phosphorylase B"/>
    <property type="match status" value="2"/>
</dbReference>